<feature type="compositionally biased region" description="Low complexity" evidence="1">
    <location>
        <begin position="93"/>
        <end position="102"/>
    </location>
</feature>
<evidence type="ECO:0000313" key="3">
    <source>
        <dbReference type="Proteomes" id="UP000288216"/>
    </source>
</evidence>
<reference evidence="2 3" key="1">
    <citation type="journal article" date="2018" name="Nat. Ecol. Evol.">
        <title>Shark genomes provide insights into elasmobranch evolution and the origin of vertebrates.</title>
        <authorList>
            <person name="Hara Y"/>
            <person name="Yamaguchi K"/>
            <person name="Onimaru K"/>
            <person name="Kadota M"/>
            <person name="Koyanagi M"/>
            <person name="Keeley SD"/>
            <person name="Tatsumi K"/>
            <person name="Tanaka K"/>
            <person name="Motone F"/>
            <person name="Kageyama Y"/>
            <person name="Nozu R"/>
            <person name="Adachi N"/>
            <person name="Nishimura O"/>
            <person name="Nakagawa R"/>
            <person name="Tanegashima C"/>
            <person name="Kiyatake I"/>
            <person name="Matsumoto R"/>
            <person name="Murakumo K"/>
            <person name="Nishida K"/>
            <person name="Terakita A"/>
            <person name="Kuratani S"/>
            <person name="Sato K"/>
            <person name="Hyodo S Kuraku.S."/>
        </authorList>
    </citation>
    <scope>NUCLEOTIDE SEQUENCE [LARGE SCALE GENOMIC DNA]</scope>
</reference>
<name>A0A401Q6H8_SCYTO</name>
<organism evidence="2 3">
    <name type="scientific">Scyliorhinus torazame</name>
    <name type="common">Cloudy catshark</name>
    <name type="synonym">Catulus torazame</name>
    <dbReference type="NCBI Taxonomy" id="75743"/>
    <lineage>
        <taxon>Eukaryota</taxon>
        <taxon>Metazoa</taxon>
        <taxon>Chordata</taxon>
        <taxon>Craniata</taxon>
        <taxon>Vertebrata</taxon>
        <taxon>Chondrichthyes</taxon>
        <taxon>Elasmobranchii</taxon>
        <taxon>Galeomorphii</taxon>
        <taxon>Galeoidea</taxon>
        <taxon>Carcharhiniformes</taxon>
        <taxon>Scyliorhinidae</taxon>
        <taxon>Scyliorhinus</taxon>
    </lineage>
</organism>
<feature type="compositionally biased region" description="Low complexity" evidence="1">
    <location>
        <begin position="208"/>
        <end position="219"/>
    </location>
</feature>
<sequence length="219" mass="23162">MFNPPVPYPLLDRSPGDPVEGGGESEKPDVAPSDIVSQQGGSPLFRDGSILCESGRSQPTRPVPAGTSSKSSNNAVQKVKINPSEAAPWQWVGGPQSPPKSGSGDGVLSPKQIGELSRLLSTHRNASDRSSPAMDELFTYLRGVQQNGPGGSEGVAASARRNRDQKLNLEARREEQSNQRRLAANKMVAERNSIPGKPGKKPAPGPQPGSKGAKTAIWR</sequence>
<feature type="compositionally biased region" description="Polar residues" evidence="1">
    <location>
        <begin position="119"/>
        <end position="130"/>
    </location>
</feature>
<feature type="compositionally biased region" description="Basic and acidic residues" evidence="1">
    <location>
        <begin position="161"/>
        <end position="178"/>
    </location>
</feature>
<protein>
    <submittedName>
        <fullName evidence="2">Uncharacterized protein</fullName>
    </submittedName>
</protein>
<keyword evidence="3" id="KW-1185">Reference proteome</keyword>
<proteinExistence type="predicted"/>
<feature type="compositionally biased region" description="Polar residues" evidence="1">
    <location>
        <begin position="55"/>
        <end position="76"/>
    </location>
</feature>
<dbReference type="EMBL" id="BFAA01023813">
    <property type="protein sequence ID" value="GCB80978.1"/>
    <property type="molecule type" value="Genomic_DNA"/>
</dbReference>
<accession>A0A401Q6H8</accession>
<comment type="caution">
    <text evidence="2">The sequence shown here is derived from an EMBL/GenBank/DDBJ whole genome shotgun (WGS) entry which is preliminary data.</text>
</comment>
<feature type="region of interest" description="Disordered" evidence="1">
    <location>
        <begin position="1"/>
        <end position="219"/>
    </location>
</feature>
<evidence type="ECO:0000256" key="1">
    <source>
        <dbReference type="SAM" id="MobiDB-lite"/>
    </source>
</evidence>
<dbReference type="Proteomes" id="UP000288216">
    <property type="component" value="Unassembled WGS sequence"/>
</dbReference>
<dbReference type="OrthoDB" id="8190486at2759"/>
<dbReference type="AlphaFoldDB" id="A0A401Q6H8"/>
<gene>
    <name evidence="2" type="ORF">scyTo_0022739</name>
</gene>
<evidence type="ECO:0000313" key="2">
    <source>
        <dbReference type="EMBL" id="GCB80978.1"/>
    </source>
</evidence>